<organism evidence="2 3">
    <name type="scientific">Pseudonocardia humida</name>
    <dbReference type="NCBI Taxonomy" id="2800819"/>
    <lineage>
        <taxon>Bacteria</taxon>
        <taxon>Bacillati</taxon>
        <taxon>Actinomycetota</taxon>
        <taxon>Actinomycetes</taxon>
        <taxon>Pseudonocardiales</taxon>
        <taxon>Pseudonocardiaceae</taxon>
        <taxon>Pseudonocardia</taxon>
    </lineage>
</organism>
<gene>
    <name evidence="2" type="ORF">KDL28_23270</name>
</gene>
<proteinExistence type="predicted"/>
<name>A0ABT1A4Q0_9PSEU</name>
<sequence length="195" mass="20921">MDRGGLVEHRQRLLAGLRGQVVEVGAGPGGTFPHYPATVAEVLAVEPEPRLREIARRAAAAAPARVEVVDGTAERLPLPDASTDAVVFCLVLCSVADPVAALTEARRVLRPGGELRVLEHVRADGHPRLVRVQRWMDATVWPRIAGGCHVGRDTTAVVRRAGFTLDRVERFRFPDAATPFSSHVLAVAVPATEPG</sequence>
<accession>A0ABT1A4Q0</accession>
<dbReference type="EMBL" id="JAGSOV010000049">
    <property type="protein sequence ID" value="MCO1657988.1"/>
    <property type="molecule type" value="Genomic_DNA"/>
</dbReference>
<evidence type="ECO:0000313" key="2">
    <source>
        <dbReference type="EMBL" id="MCO1657988.1"/>
    </source>
</evidence>
<dbReference type="InterPro" id="IPR013216">
    <property type="entry name" value="Methyltransf_11"/>
</dbReference>
<dbReference type="CDD" id="cd02440">
    <property type="entry name" value="AdoMet_MTases"/>
    <property type="match status" value="1"/>
</dbReference>
<dbReference type="GO" id="GO:0032259">
    <property type="term" value="P:methylation"/>
    <property type="evidence" value="ECO:0007669"/>
    <property type="project" value="UniProtKB-KW"/>
</dbReference>
<dbReference type="Gene3D" id="3.40.50.150">
    <property type="entry name" value="Vaccinia Virus protein VP39"/>
    <property type="match status" value="1"/>
</dbReference>
<evidence type="ECO:0000313" key="3">
    <source>
        <dbReference type="Proteomes" id="UP001165283"/>
    </source>
</evidence>
<dbReference type="Proteomes" id="UP001165283">
    <property type="component" value="Unassembled WGS sequence"/>
</dbReference>
<keyword evidence="3" id="KW-1185">Reference proteome</keyword>
<dbReference type="InterPro" id="IPR029063">
    <property type="entry name" value="SAM-dependent_MTases_sf"/>
</dbReference>
<dbReference type="InterPro" id="IPR052356">
    <property type="entry name" value="Thiol_S-MT"/>
</dbReference>
<dbReference type="PANTHER" id="PTHR45036:SF1">
    <property type="entry name" value="METHYLTRANSFERASE LIKE 7A"/>
    <property type="match status" value="1"/>
</dbReference>
<reference evidence="2" key="1">
    <citation type="submission" date="2021-04" db="EMBL/GenBank/DDBJ databases">
        <title>Pseudonocardia sp. nov., isolated from sandy soil of mangrove forest.</title>
        <authorList>
            <person name="Zan Z."/>
            <person name="Huang R."/>
            <person name="Liu W."/>
        </authorList>
    </citation>
    <scope>NUCLEOTIDE SEQUENCE</scope>
    <source>
        <strain evidence="2">S2-4</strain>
    </source>
</reference>
<keyword evidence="2" id="KW-0489">Methyltransferase</keyword>
<dbReference type="GO" id="GO:0008168">
    <property type="term" value="F:methyltransferase activity"/>
    <property type="evidence" value="ECO:0007669"/>
    <property type="project" value="UniProtKB-KW"/>
</dbReference>
<evidence type="ECO:0000259" key="1">
    <source>
        <dbReference type="Pfam" id="PF08241"/>
    </source>
</evidence>
<feature type="domain" description="Methyltransferase type 11" evidence="1">
    <location>
        <begin position="22"/>
        <end position="115"/>
    </location>
</feature>
<protein>
    <submittedName>
        <fullName evidence="2">Methyltransferase domain-containing protein</fullName>
    </submittedName>
</protein>
<comment type="caution">
    <text evidence="2">The sequence shown here is derived from an EMBL/GenBank/DDBJ whole genome shotgun (WGS) entry which is preliminary data.</text>
</comment>
<dbReference type="Pfam" id="PF08241">
    <property type="entry name" value="Methyltransf_11"/>
    <property type="match status" value="1"/>
</dbReference>
<dbReference type="SUPFAM" id="SSF53335">
    <property type="entry name" value="S-adenosyl-L-methionine-dependent methyltransferases"/>
    <property type="match status" value="1"/>
</dbReference>
<keyword evidence="2" id="KW-0808">Transferase</keyword>
<dbReference type="PANTHER" id="PTHR45036">
    <property type="entry name" value="METHYLTRANSFERASE LIKE 7B"/>
    <property type="match status" value="1"/>
</dbReference>